<dbReference type="Pfam" id="PF08281">
    <property type="entry name" value="Sigma70_r4_2"/>
    <property type="match status" value="1"/>
</dbReference>
<dbReference type="GO" id="GO:0016987">
    <property type="term" value="F:sigma factor activity"/>
    <property type="evidence" value="ECO:0007669"/>
    <property type="project" value="UniProtKB-KW"/>
</dbReference>
<dbReference type="CDD" id="cd06171">
    <property type="entry name" value="Sigma70_r4"/>
    <property type="match status" value="1"/>
</dbReference>
<reference evidence="9 10" key="1">
    <citation type="submission" date="2020-12" db="EMBL/GenBank/DDBJ databases">
        <title>WGS of Thermoactinomyces spp.</title>
        <authorList>
            <person name="Cheng K."/>
        </authorList>
    </citation>
    <scope>NUCLEOTIDE SEQUENCE [LARGE SCALE GENOMIC DNA]</scope>
    <source>
        <strain evidence="10">CICC 10671\DSM 43846</strain>
    </source>
</reference>
<dbReference type="Pfam" id="PF04542">
    <property type="entry name" value="Sigma70_r2"/>
    <property type="match status" value="1"/>
</dbReference>
<dbReference type="PROSITE" id="PS01063">
    <property type="entry name" value="SIGMA70_ECF"/>
    <property type="match status" value="1"/>
</dbReference>
<dbReference type="EMBL" id="JAECVW010000001">
    <property type="protein sequence ID" value="MBH8594040.1"/>
    <property type="molecule type" value="Genomic_DNA"/>
</dbReference>
<dbReference type="InterPro" id="IPR014284">
    <property type="entry name" value="RNA_pol_sigma-70_dom"/>
</dbReference>
<dbReference type="InterPro" id="IPR013324">
    <property type="entry name" value="RNA_pol_sigma_r3/r4-like"/>
</dbReference>
<dbReference type="Gene3D" id="1.10.1740.10">
    <property type="match status" value="1"/>
</dbReference>
<dbReference type="RefSeq" id="WP_181729200.1">
    <property type="nucleotide sequence ID" value="NZ_JACEIR010000001.1"/>
</dbReference>
<evidence type="ECO:0000259" key="7">
    <source>
        <dbReference type="Pfam" id="PF04542"/>
    </source>
</evidence>
<evidence type="ECO:0000256" key="1">
    <source>
        <dbReference type="ARBA" id="ARBA00010641"/>
    </source>
</evidence>
<dbReference type="InterPro" id="IPR000838">
    <property type="entry name" value="RNA_pol_sigma70_ECF_CS"/>
</dbReference>
<evidence type="ECO:0000313" key="9">
    <source>
        <dbReference type="EMBL" id="MBH8594040.1"/>
    </source>
</evidence>
<dbReference type="GO" id="GO:0006950">
    <property type="term" value="P:response to stress"/>
    <property type="evidence" value="ECO:0007669"/>
    <property type="project" value="UniProtKB-ARBA"/>
</dbReference>
<dbReference type="GO" id="GO:0006352">
    <property type="term" value="P:DNA-templated transcription initiation"/>
    <property type="evidence" value="ECO:0007669"/>
    <property type="project" value="InterPro"/>
</dbReference>
<dbReference type="Gene3D" id="1.10.10.10">
    <property type="entry name" value="Winged helix-like DNA-binding domain superfamily/Winged helix DNA-binding domain"/>
    <property type="match status" value="1"/>
</dbReference>
<proteinExistence type="inferred from homology"/>
<dbReference type="GO" id="GO:0003677">
    <property type="term" value="F:DNA binding"/>
    <property type="evidence" value="ECO:0007669"/>
    <property type="project" value="UniProtKB-KW"/>
</dbReference>
<gene>
    <name evidence="9" type="ORF">I8U20_01700</name>
</gene>
<protein>
    <recommendedName>
        <fullName evidence="6">RNA polymerase sigma factor</fullName>
    </recommendedName>
</protein>
<dbReference type="InterPro" id="IPR039425">
    <property type="entry name" value="RNA_pol_sigma-70-like"/>
</dbReference>
<feature type="domain" description="RNA polymerase sigma factor 70 region 4 type 2" evidence="8">
    <location>
        <begin position="119"/>
        <end position="169"/>
    </location>
</feature>
<evidence type="ECO:0000259" key="8">
    <source>
        <dbReference type="Pfam" id="PF08281"/>
    </source>
</evidence>
<dbReference type="NCBIfam" id="TIGR02937">
    <property type="entry name" value="sigma70-ECF"/>
    <property type="match status" value="1"/>
</dbReference>
<keyword evidence="3 6" id="KW-0731">Sigma factor</keyword>
<organism evidence="9 10">
    <name type="scientific">Thermoactinomyces intermedius</name>
    <dbReference type="NCBI Taxonomy" id="2024"/>
    <lineage>
        <taxon>Bacteria</taxon>
        <taxon>Bacillati</taxon>
        <taxon>Bacillota</taxon>
        <taxon>Bacilli</taxon>
        <taxon>Bacillales</taxon>
        <taxon>Thermoactinomycetaceae</taxon>
        <taxon>Thermoactinomyces</taxon>
    </lineage>
</organism>
<evidence type="ECO:0000256" key="5">
    <source>
        <dbReference type="ARBA" id="ARBA00023163"/>
    </source>
</evidence>
<keyword evidence="10" id="KW-1185">Reference proteome</keyword>
<dbReference type="AlphaFoldDB" id="A0A8I1ABC4"/>
<feature type="domain" description="RNA polymerase sigma-70 region 2" evidence="7">
    <location>
        <begin position="24"/>
        <end position="91"/>
    </location>
</feature>
<comment type="caution">
    <text evidence="9">The sequence shown here is derived from an EMBL/GenBank/DDBJ whole genome shotgun (WGS) entry which is preliminary data.</text>
</comment>
<name>A0A8I1ABC4_THEIN</name>
<keyword evidence="2 6" id="KW-0805">Transcription regulation</keyword>
<dbReference type="SUPFAM" id="SSF88946">
    <property type="entry name" value="Sigma2 domain of RNA polymerase sigma factors"/>
    <property type="match status" value="1"/>
</dbReference>
<evidence type="ECO:0000313" key="10">
    <source>
        <dbReference type="Proteomes" id="UP000633619"/>
    </source>
</evidence>
<evidence type="ECO:0000256" key="4">
    <source>
        <dbReference type="ARBA" id="ARBA00023125"/>
    </source>
</evidence>
<dbReference type="InterPro" id="IPR013249">
    <property type="entry name" value="RNA_pol_sigma70_r4_t2"/>
</dbReference>
<dbReference type="InterPro" id="IPR013325">
    <property type="entry name" value="RNA_pol_sigma_r2"/>
</dbReference>
<accession>A0A8I1ABC4</accession>
<dbReference type="InterPro" id="IPR036388">
    <property type="entry name" value="WH-like_DNA-bd_sf"/>
</dbReference>
<comment type="similarity">
    <text evidence="1 6">Belongs to the sigma-70 factor family. ECF subfamily.</text>
</comment>
<dbReference type="Proteomes" id="UP000633619">
    <property type="component" value="Unassembled WGS sequence"/>
</dbReference>
<dbReference type="InterPro" id="IPR007627">
    <property type="entry name" value="RNA_pol_sigma70_r2"/>
</dbReference>
<keyword evidence="4 6" id="KW-0238">DNA-binding</keyword>
<evidence type="ECO:0000256" key="3">
    <source>
        <dbReference type="ARBA" id="ARBA00023082"/>
    </source>
</evidence>
<evidence type="ECO:0000256" key="6">
    <source>
        <dbReference type="RuleBase" id="RU000716"/>
    </source>
</evidence>
<dbReference type="PANTHER" id="PTHR43133:SF62">
    <property type="entry name" value="RNA POLYMERASE SIGMA FACTOR SIGZ"/>
    <property type="match status" value="1"/>
</dbReference>
<sequence length="184" mass="21742">MSYRDENRLIKEIQEKNLNALDELYRVFGRLVFSYALKLLNGDRYSAEEITQDVFMKIWKKAHLFDQSKKLSTWLLTITKNTTIDYMRKSSKFTKVDIDKLAEIRESEVDLDVAVMTNQLKEEIKKLPPDQRKVIELMYIQGHTQKEIAELLNIPLGTVKSRVKLGINRLRRQMQKWEVQGHAK</sequence>
<dbReference type="PANTHER" id="PTHR43133">
    <property type="entry name" value="RNA POLYMERASE ECF-TYPE SIGMA FACTO"/>
    <property type="match status" value="1"/>
</dbReference>
<dbReference type="SUPFAM" id="SSF88659">
    <property type="entry name" value="Sigma3 and sigma4 domains of RNA polymerase sigma factors"/>
    <property type="match status" value="1"/>
</dbReference>
<evidence type="ECO:0000256" key="2">
    <source>
        <dbReference type="ARBA" id="ARBA00023015"/>
    </source>
</evidence>
<keyword evidence="5 6" id="KW-0804">Transcription</keyword>